<dbReference type="GO" id="GO:0061630">
    <property type="term" value="F:ubiquitin protein ligase activity"/>
    <property type="evidence" value="ECO:0007669"/>
    <property type="project" value="UniProtKB-UniRule"/>
</dbReference>
<dbReference type="PANTHER" id="PTHR22996:SF4">
    <property type="entry name" value="E3 UBIQUITIN-PROTEIN LIGASE LUL4-RELATED"/>
    <property type="match status" value="1"/>
</dbReference>
<comment type="catalytic activity">
    <reaction evidence="1 12">
        <text>S-ubiquitinyl-[E2 ubiquitin-conjugating enzyme]-L-cysteine + [acceptor protein]-L-lysine = [E2 ubiquitin-conjugating enzyme]-L-cysteine + N(6)-ubiquitinyl-[acceptor protein]-L-lysine.</text>
        <dbReference type="EC" id="2.3.2.27"/>
    </reaction>
</comment>
<evidence type="ECO:0000256" key="2">
    <source>
        <dbReference type="ARBA" id="ARBA00004906"/>
    </source>
</evidence>
<keyword evidence="6 11" id="KW-0863">Zinc-finger</keyword>
<dbReference type="PANTHER" id="PTHR22996">
    <property type="entry name" value="MAHOGUNIN"/>
    <property type="match status" value="1"/>
</dbReference>
<evidence type="ECO:0000256" key="4">
    <source>
        <dbReference type="ARBA" id="ARBA00022707"/>
    </source>
</evidence>
<evidence type="ECO:0000259" key="13">
    <source>
        <dbReference type="PROSITE" id="PS50089"/>
    </source>
</evidence>
<evidence type="ECO:0000256" key="7">
    <source>
        <dbReference type="ARBA" id="ARBA00022786"/>
    </source>
</evidence>
<keyword evidence="7 12" id="KW-0833">Ubl conjugation pathway</keyword>
<dbReference type="EMBL" id="LR881468">
    <property type="protein sequence ID" value="CAD5322234.1"/>
    <property type="molecule type" value="Genomic_DNA"/>
</dbReference>
<keyword evidence="9" id="KW-0449">Lipoprotein</keyword>
<evidence type="ECO:0000256" key="9">
    <source>
        <dbReference type="ARBA" id="ARBA00023288"/>
    </source>
</evidence>
<dbReference type="FunFam" id="3.30.40.10:FF:000115">
    <property type="entry name" value="probable E3 ubiquitin-protein ligase LOG2"/>
    <property type="match status" value="1"/>
</dbReference>
<dbReference type="Proteomes" id="UP000516314">
    <property type="component" value="Chromosome 3"/>
</dbReference>
<dbReference type="PROSITE" id="PS50089">
    <property type="entry name" value="ZF_RING_2"/>
    <property type="match status" value="1"/>
</dbReference>
<dbReference type="EC" id="2.3.2.27" evidence="12"/>
<organism evidence="14 15">
    <name type="scientific">Arabidopsis thaliana</name>
    <name type="common">Mouse-ear cress</name>
    <dbReference type="NCBI Taxonomy" id="3702"/>
    <lineage>
        <taxon>Eukaryota</taxon>
        <taxon>Viridiplantae</taxon>
        <taxon>Streptophyta</taxon>
        <taxon>Embryophyta</taxon>
        <taxon>Tracheophyta</taxon>
        <taxon>Spermatophyta</taxon>
        <taxon>Magnoliopsida</taxon>
        <taxon>eudicotyledons</taxon>
        <taxon>Gunneridae</taxon>
        <taxon>Pentapetalae</taxon>
        <taxon>rosids</taxon>
        <taxon>malvids</taxon>
        <taxon>Brassicales</taxon>
        <taxon>Brassicaceae</taxon>
        <taxon>Camelineae</taxon>
        <taxon>Arabidopsis</taxon>
    </lineage>
</organism>
<dbReference type="SUPFAM" id="SSF57850">
    <property type="entry name" value="RING/U-box"/>
    <property type="match status" value="1"/>
</dbReference>
<dbReference type="InterPro" id="IPR045194">
    <property type="entry name" value="MGRN1/RNF157-like"/>
</dbReference>
<keyword evidence="8 12" id="KW-0862">Zinc</keyword>
<dbReference type="GO" id="GO:0005737">
    <property type="term" value="C:cytoplasm"/>
    <property type="evidence" value="ECO:0007669"/>
    <property type="project" value="UniProtKB-SubCell"/>
</dbReference>
<comment type="subcellular location">
    <subcellularLocation>
        <location evidence="12">Cytoplasm</location>
    </subcellularLocation>
</comment>
<comment type="function">
    <text evidence="12">E3 ubiquitin ligase.</text>
</comment>
<comment type="domain">
    <text evidence="12">The RING-type zinc finger domain mediates binding to an E2 ubiquitin-conjugating enzyme.</text>
</comment>
<evidence type="ECO:0000256" key="11">
    <source>
        <dbReference type="PROSITE-ProRule" id="PRU00175"/>
    </source>
</evidence>
<evidence type="ECO:0000256" key="1">
    <source>
        <dbReference type="ARBA" id="ARBA00000900"/>
    </source>
</evidence>
<dbReference type="GO" id="GO:0008270">
    <property type="term" value="F:zinc ion binding"/>
    <property type="evidence" value="ECO:0007669"/>
    <property type="project" value="UniProtKB-KW"/>
</dbReference>
<protein>
    <recommendedName>
        <fullName evidence="12">E3 ubiquitin-protein ligase</fullName>
        <ecNumber evidence="12">2.3.2.27</ecNumber>
    </recommendedName>
    <alternativeName>
        <fullName evidence="12">RING-type E3 ubiquitin transferase</fullName>
    </alternativeName>
</protein>
<dbReference type="Pfam" id="PF13920">
    <property type="entry name" value="zf-C3HC4_3"/>
    <property type="match status" value="1"/>
</dbReference>
<accession>A0A7G2EIS9</accession>
<evidence type="ECO:0000256" key="5">
    <source>
        <dbReference type="ARBA" id="ARBA00022723"/>
    </source>
</evidence>
<dbReference type="AlphaFoldDB" id="A0A7G2EIS9"/>
<evidence type="ECO:0000256" key="12">
    <source>
        <dbReference type="RuleBase" id="RU369081"/>
    </source>
</evidence>
<dbReference type="Gene3D" id="3.30.40.10">
    <property type="entry name" value="Zinc/RING finger domain, C3HC4 (zinc finger)"/>
    <property type="match status" value="1"/>
</dbReference>
<feature type="domain" description="RING-type" evidence="13">
    <location>
        <begin position="397"/>
        <end position="436"/>
    </location>
</feature>
<dbReference type="GO" id="GO:0016567">
    <property type="term" value="P:protein ubiquitination"/>
    <property type="evidence" value="ECO:0007669"/>
    <property type="project" value="UniProtKB-UniRule"/>
</dbReference>
<comment type="similarity">
    <text evidence="10 12">Belongs to the RING-type zinc finger family. LOG2 subfamily.</text>
</comment>
<dbReference type="InterPro" id="IPR058981">
    <property type="entry name" value="MGRN1/RNF157-like_N"/>
</dbReference>
<keyword evidence="4" id="KW-0519">Myristate</keyword>
<proteinExistence type="inferred from homology"/>
<dbReference type="Pfam" id="PF26192">
    <property type="entry name" value="RNF157-like_N"/>
    <property type="match status" value="1"/>
</dbReference>
<keyword evidence="5 12" id="KW-0479">Metal-binding</keyword>
<evidence type="ECO:0000256" key="3">
    <source>
        <dbReference type="ARBA" id="ARBA00022679"/>
    </source>
</evidence>
<evidence type="ECO:0000256" key="6">
    <source>
        <dbReference type="ARBA" id="ARBA00022771"/>
    </source>
</evidence>
<gene>
    <name evidence="14" type="ORF">AT9943_LOCUS10258</name>
</gene>
<evidence type="ECO:0000256" key="10">
    <source>
        <dbReference type="ARBA" id="ARBA00025721"/>
    </source>
</evidence>
<reference evidence="14 15" key="1">
    <citation type="submission" date="2020-09" db="EMBL/GenBank/DDBJ databases">
        <authorList>
            <person name="Ashkenazy H."/>
        </authorList>
    </citation>
    <scope>NUCLEOTIDE SEQUENCE [LARGE SCALE GENOMIC DNA]</scope>
    <source>
        <strain evidence="15">cv. Cdm-0</strain>
    </source>
</reference>
<evidence type="ECO:0000256" key="8">
    <source>
        <dbReference type="ARBA" id="ARBA00022833"/>
    </source>
</evidence>
<dbReference type="InterPro" id="IPR001841">
    <property type="entry name" value="Znf_RING"/>
</dbReference>
<dbReference type="InterPro" id="IPR013083">
    <property type="entry name" value="Znf_RING/FYVE/PHD"/>
</dbReference>
<dbReference type="SMART" id="SM00184">
    <property type="entry name" value="RING"/>
    <property type="match status" value="1"/>
</dbReference>
<name>A0A7G2EIS9_ARATH</name>
<keyword evidence="3 12" id="KW-0808">Transferase</keyword>
<comment type="pathway">
    <text evidence="2 12">Protein modification; protein ubiquitination.</text>
</comment>
<evidence type="ECO:0000313" key="15">
    <source>
        <dbReference type="Proteomes" id="UP000516314"/>
    </source>
</evidence>
<sequence length="454" mass="52107">MKFTKEMIESIKDKLPRLSFLRQCYGGCGDRTHLLPCSIATTSTRFWNLSDRPVELQIRVGSILKRVHTLKPGRSKKLRHRSIHRAYVDDQEGRRWLYYDDTCLPYVWVHETGTDLSKMVKQQYVSLEDLRDYSEIRVFKDLQRGCVAINSCSYGHYHYHPQPPQYFTTAQPNWWGPMMRPAYYCPPQPQTQPPKPYLEQQNAKKVRNDVNVHRDTVRLEVDDLVPGHHLVSFVFDALFDGRLSLCCPFVFSFTITFFAKEEPNCTIIPQFPEVYSPTRFHFQKGPGQKFLQPSGTGTDLSFFVLDDLSKPLEEDVYPLVISAETIISPNSISEQSSVHKQVTQAVLEKDNDGSFEVKVVKQILWIEGVRYELRELYGSTTQGAASGLDESGSGTECVICMTEAKDTAVLPCRHLCMCSDCAKELRLQSNKCPICRQPIEELLEIKMNSSDEQH</sequence>
<dbReference type="InterPro" id="IPR045195">
    <property type="entry name" value="LOG2-like_mRING_C3HC5"/>
</dbReference>
<keyword evidence="12" id="KW-0963">Cytoplasm</keyword>
<evidence type="ECO:0000313" key="14">
    <source>
        <dbReference type="EMBL" id="CAD5322234.1"/>
    </source>
</evidence>
<dbReference type="CDD" id="cd16789">
    <property type="entry name" value="mRING-HC-C3HC5_MGRN1-like"/>
    <property type="match status" value="1"/>
</dbReference>